<name>A0A1B9IXE7_9TREE</name>
<dbReference type="Proteomes" id="UP000092583">
    <property type="component" value="Unassembled WGS sequence"/>
</dbReference>
<feature type="compositionally biased region" description="Basic residues" evidence="1">
    <location>
        <begin position="9"/>
        <end position="20"/>
    </location>
</feature>
<feature type="region of interest" description="Disordered" evidence="1">
    <location>
        <begin position="1"/>
        <end position="27"/>
    </location>
</feature>
<evidence type="ECO:0000313" key="2">
    <source>
        <dbReference type="EMBL" id="OCF60203.1"/>
    </source>
</evidence>
<proteinExistence type="predicted"/>
<feature type="region of interest" description="Disordered" evidence="1">
    <location>
        <begin position="88"/>
        <end position="124"/>
    </location>
</feature>
<dbReference type="EMBL" id="KI669460">
    <property type="protein sequence ID" value="OCF60203.1"/>
    <property type="molecule type" value="Genomic_DNA"/>
</dbReference>
<keyword evidence="3" id="KW-1185">Reference proteome</keyword>
<dbReference type="AlphaFoldDB" id="A0A1B9IXE7"/>
<organism evidence="2 3">
    <name type="scientific">Kwoniella mangroviensis CBS 10435</name>
    <dbReference type="NCBI Taxonomy" id="1331196"/>
    <lineage>
        <taxon>Eukaryota</taxon>
        <taxon>Fungi</taxon>
        <taxon>Dikarya</taxon>
        <taxon>Basidiomycota</taxon>
        <taxon>Agaricomycotina</taxon>
        <taxon>Tremellomycetes</taxon>
        <taxon>Tremellales</taxon>
        <taxon>Cryptococcaceae</taxon>
        <taxon>Kwoniella</taxon>
    </lineage>
</organism>
<feature type="compositionally biased region" description="Polar residues" evidence="1">
    <location>
        <begin position="109"/>
        <end position="122"/>
    </location>
</feature>
<feature type="compositionally biased region" description="Acidic residues" evidence="1">
    <location>
        <begin position="90"/>
        <end position="107"/>
    </location>
</feature>
<evidence type="ECO:0000256" key="1">
    <source>
        <dbReference type="SAM" id="MobiDB-lite"/>
    </source>
</evidence>
<evidence type="ECO:0000313" key="3">
    <source>
        <dbReference type="Proteomes" id="UP000092583"/>
    </source>
</evidence>
<reference evidence="2 3" key="1">
    <citation type="submission" date="2013-07" db="EMBL/GenBank/DDBJ databases">
        <title>The Genome Sequence of Kwoniella mangroviensis CBS10435.</title>
        <authorList>
            <consortium name="The Broad Institute Genome Sequencing Platform"/>
            <person name="Cuomo C."/>
            <person name="Litvintseva A."/>
            <person name="Chen Y."/>
            <person name="Heitman J."/>
            <person name="Sun S."/>
            <person name="Springer D."/>
            <person name="Dromer F."/>
            <person name="Young S.K."/>
            <person name="Zeng Q."/>
            <person name="Gargeya S."/>
            <person name="Fitzgerald M."/>
            <person name="Abouelleil A."/>
            <person name="Alvarado L."/>
            <person name="Berlin A.M."/>
            <person name="Chapman S.B."/>
            <person name="Dewar J."/>
            <person name="Goldberg J."/>
            <person name="Griggs A."/>
            <person name="Gujja S."/>
            <person name="Hansen M."/>
            <person name="Howarth C."/>
            <person name="Imamovic A."/>
            <person name="Larimer J."/>
            <person name="McCowan C."/>
            <person name="Murphy C."/>
            <person name="Pearson M."/>
            <person name="Priest M."/>
            <person name="Roberts A."/>
            <person name="Saif S."/>
            <person name="Shea T."/>
            <person name="Sykes S."/>
            <person name="Wortman J."/>
            <person name="Nusbaum C."/>
            <person name="Birren B."/>
        </authorList>
    </citation>
    <scope>NUCLEOTIDE SEQUENCE [LARGE SCALE GENOMIC DNA]</scope>
    <source>
        <strain evidence="2 3">CBS 10435</strain>
    </source>
</reference>
<protein>
    <submittedName>
        <fullName evidence="2">Uncharacterized protein</fullName>
    </submittedName>
</protein>
<gene>
    <name evidence="2" type="ORF">L486_02883</name>
</gene>
<accession>A0A1B9IXE7</accession>
<reference evidence="3" key="2">
    <citation type="submission" date="2013-12" db="EMBL/GenBank/DDBJ databases">
        <title>Evolution of pathogenesis and genome organization in the Tremellales.</title>
        <authorList>
            <person name="Cuomo C."/>
            <person name="Litvintseva A."/>
            <person name="Heitman J."/>
            <person name="Chen Y."/>
            <person name="Sun S."/>
            <person name="Springer D."/>
            <person name="Dromer F."/>
            <person name="Young S."/>
            <person name="Zeng Q."/>
            <person name="Chapman S."/>
            <person name="Gujja S."/>
            <person name="Saif S."/>
            <person name="Birren B."/>
        </authorList>
    </citation>
    <scope>NUCLEOTIDE SEQUENCE [LARGE SCALE GENOMIC DNA]</scope>
    <source>
        <strain evidence="3">CBS 10435</strain>
    </source>
</reference>
<dbReference type="OrthoDB" id="2564858at2759"/>
<dbReference type="Pfam" id="PF12586">
    <property type="entry name" value="DUF3760"/>
    <property type="match status" value="1"/>
</dbReference>
<dbReference type="InterPro" id="IPR022235">
    <property type="entry name" value="DUF3760"/>
</dbReference>
<sequence length="236" mass="27206">MPSCSSNAKSKKKTKSKPKPRYQITPQSFQKLHPVHYQILEVLKEEIPVTFIQTCRCLYDELIPKIYERIEINENTYDGITQGVYIDTESGSEQDDDDEDEDEDLADDQTSSEAGTDSSTLPTPGLKNEALTHTRFINFTDAQGAISFVKDCSYCYDWYCILCSKDYTLQGQILSNVEHVHLEGNLVCLLAELKLESHPPFRECWETHRLDEFLDLISEYMTPRILCLNWPEDWSS</sequence>